<dbReference type="PANTHER" id="PTHR46796">
    <property type="entry name" value="HTH-TYPE TRANSCRIPTIONAL ACTIVATOR RHAS-RELATED"/>
    <property type="match status" value="1"/>
</dbReference>
<dbReference type="InterPro" id="IPR018060">
    <property type="entry name" value="HTH_AraC"/>
</dbReference>
<dbReference type="GO" id="GO:0005737">
    <property type="term" value="C:cytoplasm"/>
    <property type="evidence" value="ECO:0007669"/>
    <property type="project" value="UniProtKB-SubCell"/>
</dbReference>
<dbReference type="Pfam" id="PF12833">
    <property type="entry name" value="HTH_18"/>
    <property type="match status" value="1"/>
</dbReference>
<evidence type="ECO:0000313" key="9">
    <source>
        <dbReference type="EMBL" id="NWC36589.1"/>
    </source>
</evidence>
<keyword evidence="4" id="KW-0010">Activator</keyword>
<gene>
    <name evidence="9" type="ORF">HX876_29940</name>
</gene>
<dbReference type="PANTHER" id="PTHR46796:SF6">
    <property type="entry name" value="ARAC SUBFAMILY"/>
    <property type="match status" value="1"/>
</dbReference>
<evidence type="ECO:0000256" key="5">
    <source>
        <dbReference type="ARBA" id="ARBA00023163"/>
    </source>
</evidence>
<evidence type="ECO:0000256" key="1">
    <source>
        <dbReference type="ARBA" id="ARBA00004496"/>
    </source>
</evidence>
<feature type="domain" description="HTH araC/xylS-type" evidence="8">
    <location>
        <begin position="234"/>
        <end position="335"/>
    </location>
</feature>
<reference evidence="9 10" key="1">
    <citation type="submission" date="2020-04" db="EMBL/GenBank/DDBJ databases">
        <title>Molecular characterization of pseudomonads from Agaricus bisporus reveal novel blotch 2 pathogens in Western Europe.</title>
        <authorList>
            <person name="Taparia T."/>
            <person name="Krijger M."/>
            <person name="Haynes E."/>
            <person name="Elpinstone J.G."/>
            <person name="Noble R."/>
            <person name="Van Der Wolf J."/>
        </authorList>
    </citation>
    <scope>NUCLEOTIDE SEQUENCE [LARGE SCALE GENOMIC DNA]</scope>
    <source>
        <strain evidence="9 10">IPO3737</strain>
    </source>
</reference>
<evidence type="ECO:0000313" key="10">
    <source>
        <dbReference type="Proteomes" id="UP000520592"/>
    </source>
</evidence>
<dbReference type="SUPFAM" id="SSF46689">
    <property type="entry name" value="Homeodomain-like"/>
    <property type="match status" value="2"/>
</dbReference>
<name>A0A7Y8CP07_9PSED</name>
<comment type="caution">
    <text evidence="9">The sequence shown here is derived from an EMBL/GenBank/DDBJ whole genome shotgun (WGS) entry which is preliminary data.</text>
</comment>
<keyword evidence="3" id="KW-0238">DNA-binding</keyword>
<dbReference type="PROSITE" id="PS01124">
    <property type="entry name" value="HTH_ARAC_FAMILY_2"/>
    <property type="match status" value="1"/>
</dbReference>
<keyword evidence="2" id="KW-0805">Transcription regulation</keyword>
<evidence type="ECO:0000256" key="2">
    <source>
        <dbReference type="ARBA" id="ARBA00023015"/>
    </source>
</evidence>
<sequence>MTHSSVTPSEFRRLLLSDEHLFLCTDDRTEANRVISTLFGPFRSYAPSGLRDAGPVLVHTVNWGTLNISTVNYGSDVNIEPDDLGGWLIVTTVIAGRIRVVTAGNSYDVVAGATLLTVDEDHSRFEYAAGSTAFKLRIPRRRVESLCWRMIGRQGRRPLKFAVVMDGLQVSWRWLSLLEFVVSTLERGGDRLFREQFAPATEELLMMTLLSCQPHNYPPALAEQATTIAPSQWHRAVAYMEHHISDALTLADIANSASCSIRSLTRTFKEFKDTTAMRYLVELRLDRVHTQLLPGNDSATTIESIASQWGFTHLGTFYQQYKSRFGESPSQTRRTRLSRVDVPTSRA</sequence>
<dbReference type="Gene3D" id="1.10.10.60">
    <property type="entry name" value="Homeodomain-like"/>
    <property type="match status" value="1"/>
</dbReference>
<dbReference type="Pfam" id="PF14525">
    <property type="entry name" value="AraC_binding_2"/>
    <property type="match status" value="1"/>
</dbReference>
<comment type="function">
    <text evidence="6">Regulatory protein of the TOL plasmid xyl operons. XylS activates the xylXYZLTEGFJQKIH operon required for the degradation of toluene, m-xylene and p-xylene.</text>
</comment>
<dbReference type="RefSeq" id="WP_177061712.1">
    <property type="nucleotide sequence ID" value="NZ_JACAPS010000040.1"/>
</dbReference>
<feature type="region of interest" description="Disordered" evidence="7">
    <location>
        <begin position="325"/>
        <end position="347"/>
    </location>
</feature>
<dbReference type="Proteomes" id="UP000520592">
    <property type="component" value="Unassembled WGS sequence"/>
</dbReference>
<dbReference type="InterPro" id="IPR009057">
    <property type="entry name" value="Homeodomain-like_sf"/>
</dbReference>
<dbReference type="InterPro" id="IPR050204">
    <property type="entry name" value="AraC_XylS_family_regulators"/>
</dbReference>
<evidence type="ECO:0000256" key="6">
    <source>
        <dbReference type="ARBA" id="ARBA00037345"/>
    </source>
</evidence>
<comment type="subcellular location">
    <subcellularLocation>
        <location evidence="1">Cytoplasm</location>
    </subcellularLocation>
</comment>
<dbReference type="SMART" id="SM00342">
    <property type="entry name" value="HTH_ARAC"/>
    <property type="match status" value="1"/>
</dbReference>
<evidence type="ECO:0000256" key="3">
    <source>
        <dbReference type="ARBA" id="ARBA00023125"/>
    </source>
</evidence>
<dbReference type="EMBL" id="JACAQD010000045">
    <property type="protein sequence ID" value="NWC36589.1"/>
    <property type="molecule type" value="Genomic_DNA"/>
</dbReference>
<dbReference type="GO" id="GO:0003700">
    <property type="term" value="F:DNA-binding transcription factor activity"/>
    <property type="evidence" value="ECO:0007669"/>
    <property type="project" value="InterPro"/>
</dbReference>
<dbReference type="GO" id="GO:0043565">
    <property type="term" value="F:sequence-specific DNA binding"/>
    <property type="evidence" value="ECO:0007669"/>
    <property type="project" value="InterPro"/>
</dbReference>
<evidence type="ECO:0000256" key="7">
    <source>
        <dbReference type="SAM" id="MobiDB-lite"/>
    </source>
</evidence>
<dbReference type="InterPro" id="IPR035418">
    <property type="entry name" value="AraC-bd_2"/>
</dbReference>
<dbReference type="GO" id="GO:0009893">
    <property type="term" value="P:positive regulation of metabolic process"/>
    <property type="evidence" value="ECO:0007669"/>
    <property type="project" value="UniProtKB-ARBA"/>
</dbReference>
<organism evidence="9 10">
    <name type="scientific">Pseudomonas gingeri</name>
    <dbReference type="NCBI Taxonomy" id="117681"/>
    <lineage>
        <taxon>Bacteria</taxon>
        <taxon>Pseudomonadati</taxon>
        <taxon>Pseudomonadota</taxon>
        <taxon>Gammaproteobacteria</taxon>
        <taxon>Pseudomonadales</taxon>
        <taxon>Pseudomonadaceae</taxon>
        <taxon>Pseudomonas</taxon>
    </lineage>
</organism>
<dbReference type="PROSITE" id="PS00041">
    <property type="entry name" value="HTH_ARAC_FAMILY_1"/>
    <property type="match status" value="1"/>
</dbReference>
<protein>
    <submittedName>
        <fullName evidence="9">AraC family transcriptional regulator</fullName>
    </submittedName>
</protein>
<proteinExistence type="predicted"/>
<evidence type="ECO:0000259" key="8">
    <source>
        <dbReference type="PROSITE" id="PS01124"/>
    </source>
</evidence>
<evidence type="ECO:0000256" key="4">
    <source>
        <dbReference type="ARBA" id="ARBA00023159"/>
    </source>
</evidence>
<dbReference type="InterPro" id="IPR018062">
    <property type="entry name" value="HTH_AraC-typ_CS"/>
</dbReference>
<dbReference type="AlphaFoldDB" id="A0A7Y8CP07"/>
<accession>A0A7Y8CP07</accession>
<keyword evidence="5" id="KW-0804">Transcription</keyword>